<reference evidence="1 2" key="1">
    <citation type="submission" date="2019-02" db="EMBL/GenBank/DDBJ databases">
        <title>Deep-cultivation of Planctomycetes and their phenomic and genomic characterization uncovers novel biology.</title>
        <authorList>
            <person name="Wiegand S."/>
            <person name="Jogler M."/>
            <person name="Boedeker C."/>
            <person name="Pinto D."/>
            <person name="Vollmers J."/>
            <person name="Rivas-Marin E."/>
            <person name="Kohn T."/>
            <person name="Peeters S.H."/>
            <person name="Heuer A."/>
            <person name="Rast P."/>
            <person name="Oberbeckmann S."/>
            <person name="Bunk B."/>
            <person name="Jeske O."/>
            <person name="Meyerdierks A."/>
            <person name="Storesund J.E."/>
            <person name="Kallscheuer N."/>
            <person name="Luecker S."/>
            <person name="Lage O.M."/>
            <person name="Pohl T."/>
            <person name="Merkel B.J."/>
            <person name="Hornburger P."/>
            <person name="Mueller R.-W."/>
            <person name="Bruemmer F."/>
            <person name="Labrenz M."/>
            <person name="Spormann A.M."/>
            <person name="Op den Camp H."/>
            <person name="Overmann J."/>
            <person name="Amann R."/>
            <person name="Jetten M.S.M."/>
            <person name="Mascher T."/>
            <person name="Medema M.H."/>
            <person name="Devos D.P."/>
            <person name="Kaster A.-K."/>
            <person name="Ovreas L."/>
            <person name="Rohde M."/>
            <person name="Galperin M.Y."/>
            <person name="Jogler C."/>
        </authorList>
    </citation>
    <scope>NUCLEOTIDE SEQUENCE [LARGE SCALE GENOMIC DNA]</scope>
    <source>
        <strain evidence="1 2">Mal33</strain>
    </source>
</reference>
<accession>A0A518IXF7</accession>
<keyword evidence="2" id="KW-1185">Reference proteome</keyword>
<sequence>MPPETITQSIAAPDGGAEPSAIPLGLCGAIGAREPEVRRFATTSGYRLVSLRDLSNSLQLQIV</sequence>
<dbReference type="EMBL" id="CP036318">
    <property type="protein sequence ID" value="QDV57758.1"/>
    <property type="molecule type" value="Genomic_DNA"/>
</dbReference>
<gene>
    <name evidence="1" type="ORF">Mal33_37720</name>
</gene>
<protein>
    <submittedName>
        <fullName evidence="1">Uncharacterized protein</fullName>
    </submittedName>
</protein>
<name>A0A518IXF7_9BACT</name>
<dbReference type="Proteomes" id="UP000316770">
    <property type="component" value="Chromosome"/>
</dbReference>
<proteinExistence type="predicted"/>
<evidence type="ECO:0000313" key="1">
    <source>
        <dbReference type="EMBL" id="QDV57758.1"/>
    </source>
</evidence>
<evidence type="ECO:0000313" key="2">
    <source>
        <dbReference type="Proteomes" id="UP000316770"/>
    </source>
</evidence>
<organism evidence="1 2">
    <name type="scientific">Rosistilla oblonga</name>
    <dbReference type="NCBI Taxonomy" id="2527990"/>
    <lineage>
        <taxon>Bacteria</taxon>
        <taxon>Pseudomonadati</taxon>
        <taxon>Planctomycetota</taxon>
        <taxon>Planctomycetia</taxon>
        <taxon>Pirellulales</taxon>
        <taxon>Pirellulaceae</taxon>
        <taxon>Rosistilla</taxon>
    </lineage>
</organism>
<dbReference type="AlphaFoldDB" id="A0A518IXF7"/>